<evidence type="ECO:0000256" key="6">
    <source>
        <dbReference type="ARBA" id="ARBA00022777"/>
    </source>
</evidence>
<keyword evidence="5" id="KW-0547">Nucleotide-binding</keyword>
<dbReference type="Proteomes" id="UP000198850">
    <property type="component" value="Unassembled WGS sequence"/>
</dbReference>
<feature type="domain" description="Histidine kinase" evidence="10">
    <location>
        <begin position="69"/>
        <end position="266"/>
    </location>
</feature>
<dbReference type="PANTHER" id="PTHR24421">
    <property type="entry name" value="NITRATE/NITRITE SENSOR PROTEIN NARX-RELATED"/>
    <property type="match status" value="1"/>
</dbReference>
<gene>
    <name evidence="11" type="ORF">SAMN05443550_112102</name>
</gene>
<dbReference type="GO" id="GO:0016020">
    <property type="term" value="C:membrane"/>
    <property type="evidence" value="ECO:0007669"/>
    <property type="project" value="InterPro"/>
</dbReference>
<keyword evidence="12" id="KW-1185">Reference proteome</keyword>
<evidence type="ECO:0000313" key="11">
    <source>
        <dbReference type="EMBL" id="SEB15043.1"/>
    </source>
</evidence>
<dbReference type="GO" id="GO:0005524">
    <property type="term" value="F:ATP binding"/>
    <property type="evidence" value="ECO:0007669"/>
    <property type="project" value="UniProtKB-KW"/>
</dbReference>
<proteinExistence type="predicted"/>
<dbReference type="CDD" id="cd16917">
    <property type="entry name" value="HATPase_UhpB-NarQ-NarX-like"/>
    <property type="match status" value="1"/>
</dbReference>
<dbReference type="Gene3D" id="3.30.565.10">
    <property type="entry name" value="Histidine kinase-like ATPase, C-terminal domain"/>
    <property type="match status" value="1"/>
</dbReference>
<dbReference type="EMBL" id="FNRA01000012">
    <property type="protein sequence ID" value="SEB15043.1"/>
    <property type="molecule type" value="Genomic_DNA"/>
</dbReference>
<name>A0A1H4GZS3_9SPHI</name>
<dbReference type="Gene3D" id="1.20.5.1930">
    <property type="match status" value="1"/>
</dbReference>
<evidence type="ECO:0000313" key="12">
    <source>
        <dbReference type="Proteomes" id="UP000198850"/>
    </source>
</evidence>
<comment type="catalytic activity">
    <reaction evidence="1">
        <text>ATP + protein L-histidine = ADP + protein N-phospho-L-histidine.</text>
        <dbReference type="EC" id="2.7.13.3"/>
    </reaction>
</comment>
<feature type="transmembrane region" description="Helical" evidence="9">
    <location>
        <begin position="12"/>
        <end position="32"/>
    </location>
</feature>
<dbReference type="InterPro" id="IPR050482">
    <property type="entry name" value="Sensor_HK_TwoCompSys"/>
</dbReference>
<evidence type="ECO:0000256" key="1">
    <source>
        <dbReference type="ARBA" id="ARBA00000085"/>
    </source>
</evidence>
<accession>A0A1H4GZS3</accession>
<sequence length="267" mass="30774">MIPTNNNFTLLLVVGIAAMLMLFISILLIFIFTQRKKLQYQNALQALRDEQKDQLIEAAVRSEEIERHRIAGELHDDVGTYLSSAKLHFHSVKIEEYDMSSRYLHEKGKELLDEAIQKVREISHSLHSSILQEFGLNEAIEHFAGSISHESVIRMTTDLDHSYPQHATQNDISIYRMLQEFINNIVKHASANKVHIKSVYLIKSLTLTISHNGFGLTQEHYEELQFRKQGLGLKNIQNRVILLKGSLKFYFNNDGYYIDIYVPTTDG</sequence>
<dbReference type="PANTHER" id="PTHR24421:SF10">
    <property type="entry name" value="NITRATE_NITRITE SENSOR PROTEIN NARQ"/>
    <property type="match status" value="1"/>
</dbReference>
<dbReference type="InterPro" id="IPR005467">
    <property type="entry name" value="His_kinase_dom"/>
</dbReference>
<dbReference type="InterPro" id="IPR003594">
    <property type="entry name" value="HATPase_dom"/>
</dbReference>
<dbReference type="InterPro" id="IPR011712">
    <property type="entry name" value="Sig_transdc_His_kin_sub3_dim/P"/>
</dbReference>
<evidence type="ECO:0000256" key="2">
    <source>
        <dbReference type="ARBA" id="ARBA00012438"/>
    </source>
</evidence>
<dbReference type="InterPro" id="IPR036890">
    <property type="entry name" value="HATPase_C_sf"/>
</dbReference>
<keyword evidence="9" id="KW-0812">Transmembrane</keyword>
<dbReference type="OrthoDB" id="5401121at2"/>
<dbReference type="PROSITE" id="PS50109">
    <property type="entry name" value="HIS_KIN"/>
    <property type="match status" value="1"/>
</dbReference>
<protein>
    <recommendedName>
        <fullName evidence="2">histidine kinase</fullName>
        <ecNumber evidence="2">2.7.13.3</ecNumber>
    </recommendedName>
</protein>
<dbReference type="AlphaFoldDB" id="A0A1H4GZS3"/>
<keyword evidence="4" id="KW-0808">Transferase</keyword>
<evidence type="ECO:0000256" key="3">
    <source>
        <dbReference type="ARBA" id="ARBA00022553"/>
    </source>
</evidence>
<dbReference type="EC" id="2.7.13.3" evidence="2"/>
<evidence type="ECO:0000259" key="10">
    <source>
        <dbReference type="PROSITE" id="PS50109"/>
    </source>
</evidence>
<dbReference type="RefSeq" id="WP_090559391.1">
    <property type="nucleotide sequence ID" value="NZ_FNRA01000012.1"/>
</dbReference>
<keyword evidence="9" id="KW-1133">Transmembrane helix</keyword>
<organism evidence="11 12">
    <name type="scientific">Pedobacter hartonius</name>
    <dbReference type="NCBI Taxonomy" id="425514"/>
    <lineage>
        <taxon>Bacteria</taxon>
        <taxon>Pseudomonadati</taxon>
        <taxon>Bacteroidota</taxon>
        <taxon>Sphingobacteriia</taxon>
        <taxon>Sphingobacteriales</taxon>
        <taxon>Sphingobacteriaceae</taxon>
        <taxon>Pedobacter</taxon>
    </lineage>
</organism>
<evidence type="ECO:0000256" key="8">
    <source>
        <dbReference type="ARBA" id="ARBA00023012"/>
    </source>
</evidence>
<keyword evidence="3" id="KW-0597">Phosphoprotein</keyword>
<keyword evidence="9" id="KW-0472">Membrane</keyword>
<reference evidence="11 12" key="1">
    <citation type="submission" date="2016-10" db="EMBL/GenBank/DDBJ databases">
        <authorList>
            <person name="de Groot N.N."/>
        </authorList>
    </citation>
    <scope>NUCLEOTIDE SEQUENCE [LARGE SCALE GENOMIC DNA]</scope>
    <source>
        <strain evidence="11 12">DSM 19033</strain>
    </source>
</reference>
<evidence type="ECO:0000256" key="5">
    <source>
        <dbReference type="ARBA" id="ARBA00022741"/>
    </source>
</evidence>
<keyword evidence="7" id="KW-0067">ATP-binding</keyword>
<dbReference type="GO" id="GO:0000155">
    <property type="term" value="F:phosphorelay sensor kinase activity"/>
    <property type="evidence" value="ECO:0007669"/>
    <property type="project" value="InterPro"/>
</dbReference>
<keyword evidence="8" id="KW-0902">Two-component regulatory system</keyword>
<evidence type="ECO:0000256" key="9">
    <source>
        <dbReference type="SAM" id="Phobius"/>
    </source>
</evidence>
<dbReference type="GO" id="GO:0046983">
    <property type="term" value="F:protein dimerization activity"/>
    <property type="evidence" value="ECO:0007669"/>
    <property type="project" value="InterPro"/>
</dbReference>
<keyword evidence="6 11" id="KW-0418">Kinase</keyword>
<dbReference type="Pfam" id="PF07730">
    <property type="entry name" value="HisKA_3"/>
    <property type="match status" value="1"/>
</dbReference>
<dbReference type="STRING" id="425514.SAMN05443550_112102"/>
<dbReference type="Pfam" id="PF02518">
    <property type="entry name" value="HATPase_c"/>
    <property type="match status" value="1"/>
</dbReference>
<dbReference type="SUPFAM" id="SSF55874">
    <property type="entry name" value="ATPase domain of HSP90 chaperone/DNA topoisomerase II/histidine kinase"/>
    <property type="match status" value="1"/>
</dbReference>
<evidence type="ECO:0000256" key="7">
    <source>
        <dbReference type="ARBA" id="ARBA00022840"/>
    </source>
</evidence>
<evidence type="ECO:0000256" key="4">
    <source>
        <dbReference type="ARBA" id="ARBA00022679"/>
    </source>
</evidence>